<dbReference type="Proteomes" id="UP000294155">
    <property type="component" value="Unassembled WGS sequence"/>
</dbReference>
<evidence type="ECO:0008006" key="4">
    <source>
        <dbReference type="Google" id="ProtNLM"/>
    </source>
</evidence>
<feature type="chain" id="PRO_5021014165" description="ScyD/ScyE family protein" evidence="1">
    <location>
        <begin position="31"/>
        <end position="80"/>
    </location>
</feature>
<proteinExistence type="predicted"/>
<protein>
    <recommendedName>
        <fullName evidence="4">ScyD/ScyE family protein</fullName>
    </recommendedName>
</protein>
<organism evidence="2 3">
    <name type="scientific">Hymenobacter persicinus</name>
    <dbReference type="NCBI Taxonomy" id="2025506"/>
    <lineage>
        <taxon>Bacteria</taxon>
        <taxon>Pseudomonadati</taxon>
        <taxon>Bacteroidota</taxon>
        <taxon>Cytophagia</taxon>
        <taxon>Cytophagales</taxon>
        <taxon>Hymenobacteraceae</taxon>
        <taxon>Hymenobacter</taxon>
    </lineage>
</organism>
<reference evidence="2 3" key="1">
    <citation type="submission" date="2019-02" db="EMBL/GenBank/DDBJ databases">
        <title>Bacterial novel species isolated from soil.</title>
        <authorList>
            <person name="Jung H.-Y."/>
        </authorList>
    </citation>
    <scope>NUCLEOTIDE SEQUENCE [LARGE SCALE GENOMIC DNA]</scope>
    <source>
        <strain evidence="2 3">1-3-3-3</strain>
    </source>
</reference>
<gene>
    <name evidence="2" type="ORF">EWM57_14485</name>
</gene>
<feature type="non-terminal residue" evidence="2">
    <location>
        <position position="80"/>
    </location>
</feature>
<accession>A0A4Q5L945</accession>
<name>A0A4Q5L945_9BACT</name>
<dbReference type="EMBL" id="SEWE01000032">
    <property type="protein sequence ID" value="RYU78266.1"/>
    <property type="molecule type" value="Genomic_DNA"/>
</dbReference>
<dbReference type="Gene3D" id="2.120.10.30">
    <property type="entry name" value="TolB, C-terminal domain"/>
    <property type="match status" value="1"/>
</dbReference>
<sequence>MNHPYFMRQGLVRLCLAVLLLLGLRLSGHAQTITTVAGDGTTSGTGTSTGFTLGVAIDPAGNIYVAGGNAHVIRKITPGG</sequence>
<dbReference type="SUPFAM" id="SSF63829">
    <property type="entry name" value="Calcium-dependent phosphotriesterase"/>
    <property type="match status" value="1"/>
</dbReference>
<evidence type="ECO:0000256" key="1">
    <source>
        <dbReference type="SAM" id="SignalP"/>
    </source>
</evidence>
<evidence type="ECO:0000313" key="2">
    <source>
        <dbReference type="EMBL" id="RYU78266.1"/>
    </source>
</evidence>
<feature type="signal peptide" evidence="1">
    <location>
        <begin position="1"/>
        <end position="30"/>
    </location>
</feature>
<evidence type="ECO:0000313" key="3">
    <source>
        <dbReference type="Proteomes" id="UP000294155"/>
    </source>
</evidence>
<keyword evidence="3" id="KW-1185">Reference proteome</keyword>
<comment type="caution">
    <text evidence="2">The sequence shown here is derived from an EMBL/GenBank/DDBJ whole genome shotgun (WGS) entry which is preliminary data.</text>
</comment>
<dbReference type="AlphaFoldDB" id="A0A4Q5L945"/>
<dbReference type="InterPro" id="IPR011042">
    <property type="entry name" value="6-blade_b-propeller_TolB-like"/>
</dbReference>
<keyword evidence="1" id="KW-0732">Signal</keyword>